<dbReference type="PANTHER" id="PTHR35794:SF2">
    <property type="entry name" value="CELL DIVISION PROTEIN DIVIVA"/>
    <property type="match status" value="1"/>
</dbReference>
<name>A0A9X1TB64_9BACT</name>
<reference evidence="9" key="1">
    <citation type="submission" date="2021-12" db="EMBL/GenBank/DDBJ databases">
        <title>Novel species in genus Dyadobacter.</title>
        <authorList>
            <person name="Ma C."/>
        </authorList>
    </citation>
    <scope>NUCLEOTIDE SEQUENCE</scope>
    <source>
        <strain evidence="9">CY399</strain>
    </source>
</reference>
<dbReference type="InterPro" id="IPR007793">
    <property type="entry name" value="DivIVA_fam"/>
</dbReference>
<evidence type="ECO:0000256" key="6">
    <source>
        <dbReference type="ARBA" id="ARBA00023306"/>
    </source>
</evidence>
<dbReference type="Proteomes" id="UP001139700">
    <property type="component" value="Unassembled WGS sequence"/>
</dbReference>
<proteinExistence type="inferred from homology"/>
<feature type="region of interest" description="Disordered" evidence="8">
    <location>
        <begin position="288"/>
        <end position="353"/>
    </location>
</feature>
<protein>
    <submittedName>
        <fullName evidence="9">DivIVA domain-containing protein</fullName>
    </submittedName>
</protein>
<evidence type="ECO:0000313" key="10">
    <source>
        <dbReference type="Proteomes" id="UP001139700"/>
    </source>
</evidence>
<keyword evidence="10" id="KW-1185">Reference proteome</keyword>
<evidence type="ECO:0000256" key="5">
    <source>
        <dbReference type="ARBA" id="ARBA00023054"/>
    </source>
</evidence>
<keyword evidence="3" id="KW-0963">Cytoplasm</keyword>
<accession>A0A9X1TB64</accession>
<dbReference type="InterPro" id="IPR019933">
    <property type="entry name" value="DivIVA_domain"/>
</dbReference>
<evidence type="ECO:0000256" key="8">
    <source>
        <dbReference type="SAM" id="MobiDB-lite"/>
    </source>
</evidence>
<dbReference type="EMBL" id="JAJTTA010000006">
    <property type="protein sequence ID" value="MCF0043280.1"/>
    <property type="molecule type" value="Genomic_DNA"/>
</dbReference>
<dbReference type="Pfam" id="PF05103">
    <property type="entry name" value="DivIVA"/>
    <property type="match status" value="1"/>
</dbReference>
<evidence type="ECO:0000256" key="7">
    <source>
        <dbReference type="SAM" id="Coils"/>
    </source>
</evidence>
<evidence type="ECO:0000256" key="2">
    <source>
        <dbReference type="ARBA" id="ARBA00009008"/>
    </source>
</evidence>
<dbReference type="AlphaFoldDB" id="A0A9X1TB64"/>
<feature type="compositionally biased region" description="Basic and acidic residues" evidence="8">
    <location>
        <begin position="306"/>
        <end position="328"/>
    </location>
</feature>
<gene>
    <name evidence="9" type="ORF">LXM24_24460</name>
</gene>
<keyword evidence="4" id="KW-0132">Cell division</keyword>
<feature type="region of interest" description="Disordered" evidence="8">
    <location>
        <begin position="255"/>
        <end position="276"/>
    </location>
</feature>
<evidence type="ECO:0000256" key="3">
    <source>
        <dbReference type="ARBA" id="ARBA00022490"/>
    </source>
</evidence>
<comment type="subcellular location">
    <subcellularLocation>
        <location evidence="1">Cytoplasm</location>
    </subcellularLocation>
</comment>
<organism evidence="9 10">
    <name type="scientific">Dyadobacter fanqingshengii</name>
    <dbReference type="NCBI Taxonomy" id="2906443"/>
    <lineage>
        <taxon>Bacteria</taxon>
        <taxon>Pseudomonadati</taxon>
        <taxon>Bacteroidota</taxon>
        <taxon>Cytophagia</taxon>
        <taxon>Cytophagales</taxon>
        <taxon>Spirosomataceae</taxon>
        <taxon>Dyadobacter</taxon>
    </lineage>
</organism>
<dbReference type="NCBIfam" id="TIGR03544">
    <property type="entry name" value="DivI1A_domain"/>
    <property type="match status" value="1"/>
</dbReference>
<comment type="caution">
    <text evidence="9">The sequence shown here is derived from an EMBL/GenBank/DDBJ whole genome shotgun (WGS) entry which is preliminary data.</text>
</comment>
<evidence type="ECO:0000313" key="9">
    <source>
        <dbReference type="EMBL" id="MCF0043280.1"/>
    </source>
</evidence>
<keyword evidence="6" id="KW-0131">Cell cycle</keyword>
<dbReference type="GO" id="GO:0051301">
    <property type="term" value="P:cell division"/>
    <property type="evidence" value="ECO:0007669"/>
    <property type="project" value="UniProtKB-KW"/>
</dbReference>
<evidence type="ECO:0000256" key="1">
    <source>
        <dbReference type="ARBA" id="ARBA00004496"/>
    </source>
</evidence>
<keyword evidence="5 7" id="KW-0175">Coiled coil</keyword>
<sequence length="353" mass="41042">MKISAIDIRKHTFEKIFRGYDPDEVDAFLNSLSQEWERFSSENSLLKMQLEYAEKELSKLKDIESTLFRTLKAAEDTSKLIEKEANENAEKRIEESRTTANDLVSEAENRTNQVIRETEDRLKRFKEDFAAEVKLQERDFRAIENFRDNLIVQLSSLANNTIETVERFEQKYDKQSVLNKMEEIKQHISEIEIPKKAVFPVEPRVVSQIDEAPEQEVEVVLQDEKSEVLFEVVDSEEEVLVDEEEEFVPQLTFEDEEPEVVSEVTVEAEPEPIEEPELLEEEIEYSIKEEPKGAAEESAAALAELQRTERAREIERARETERARERDNAPVNRPRVPENTPKKTSGGSFFDQI</sequence>
<dbReference type="PANTHER" id="PTHR35794">
    <property type="entry name" value="CELL DIVISION PROTEIN DIVIVA"/>
    <property type="match status" value="1"/>
</dbReference>
<dbReference type="GO" id="GO:0005737">
    <property type="term" value="C:cytoplasm"/>
    <property type="evidence" value="ECO:0007669"/>
    <property type="project" value="UniProtKB-SubCell"/>
</dbReference>
<dbReference type="RefSeq" id="WP_234616038.1">
    <property type="nucleotide sequence ID" value="NZ_CP098806.1"/>
</dbReference>
<evidence type="ECO:0000256" key="4">
    <source>
        <dbReference type="ARBA" id="ARBA00022618"/>
    </source>
</evidence>
<dbReference type="Gene3D" id="6.10.250.660">
    <property type="match status" value="1"/>
</dbReference>
<comment type="similarity">
    <text evidence="2">Belongs to the DivIVA family.</text>
</comment>
<feature type="coiled-coil region" evidence="7">
    <location>
        <begin position="43"/>
        <end position="128"/>
    </location>
</feature>